<dbReference type="SUPFAM" id="SSF52540">
    <property type="entry name" value="P-loop containing nucleoside triphosphate hydrolases"/>
    <property type="match status" value="1"/>
</dbReference>
<evidence type="ECO:0000256" key="6">
    <source>
        <dbReference type="SAM" id="MobiDB-lite"/>
    </source>
</evidence>
<feature type="domain" description="CobW C-terminal" evidence="7">
    <location>
        <begin position="244"/>
        <end position="333"/>
    </location>
</feature>
<dbReference type="EMBL" id="VUOB01000031">
    <property type="protein sequence ID" value="KAA2261122.1"/>
    <property type="molecule type" value="Genomic_DNA"/>
</dbReference>
<organism evidence="8 9">
    <name type="scientific">Solihabitans fulvus</name>
    <dbReference type="NCBI Taxonomy" id="1892852"/>
    <lineage>
        <taxon>Bacteria</taxon>
        <taxon>Bacillati</taxon>
        <taxon>Actinomycetota</taxon>
        <taxon>Actinomycetes</taxon>
        <taxon>Pseudonocardiales</taxon>
        <taxon>Pseudonocardiaceae</taxon>
        <taxon>Solihabitans</taxon>
    </lineage>
</organism>
<dbReference type="SMART" id="SM00833">
    <property type="entry name" value="CobW_C"/>
    <property type="match status" value="1"/>
</dbReference>
<comment type="similarity">
    <text evidence="4">Belongs to the SIMIBI class G3E GTPase family. ZNG1 subfamily.</text>
</comment>
<dbReference type="InterPro" id="IPR036627">
    <property type="entry name" value="CobW-likC_sf"/>
</dbReference>
<dbReference type="CDD" id="cd03112">
    <property type="entry name" value="CobW-like"/>
    <property type="match status" value="1"/>
</dbReference>
<sequence>MAKRRIPVVVVAGFLGSGKTTLLNHLLATSSGARIGVVVNDFGSINIDAMLVAGQVDSMVSLGNGCLCCAVDSADLDVLLDRLAEPARRIDVIVVEASGLAEPAGVIRLILASDNRRISYGGLVEVVDGAEFDRARAAHPELDRDLRQADLVVLNKNDRLDEAERRRVLELVGRLSGGVPVVPTSHGRVDPALLFDREPRPAGGADDRQLSFDTLPEYHDGSADHAHHDGPCDHEPHLHSSYLSVAFSSDRPMDPGRFMDFLDGRPTGLYRAKGFVHFDAKGYRQKFTLHTVGSYLSFQRSRWSPDEPRETRLVLIGTGVDTGELRRALTNCLRGTEDPSEGREMFRVLRHTR</sequence>
<protein>
    <submittedName>
        <fullName evidence="8">GTP-binding protein</fullName>
    </submittedName>
</protein>
<evidence type="ECO:0000313" key="9">
    <source>
        <dbReference type="Proteomes" id="UP000323454"/>
    </source>
</evidence>
<dbReference type="GO" id="GO:0000166">
    <property type="term" value="F:nucleotide binding"/>
    <property type="evidence" value="ECO:0007669"/>
    <property type="project" value="UniProtKB-KW"/>
</dbReference>
<dbReference type="PANTHER" id="PTHR13748:SF62">
    <property type="entry name" value="COBW DOMAIN-CONTAINING PROTEIN"/>
    <property type="match status" value="1"/>
</dbReference>
<keyword evidence="3" id="KW-0143">Chaperone</keyword>
<reference evidence="8 9" key="1">
    <citation type="submission" date="2019-09" db="EMBL/GenBank/DDBJ databases">
        <title>Goodfellowia gen. nov., a new genus of the Pseudonocardineae related to Actinoalloteichus, containing Goodfellowia coeruleoviolacea gen. nov., comb. nov. gen. nov., comb. nov.</title>
        <authorList>
            <person name="Labeda D."/>
        </authorList>
    </citation>
    <scope>NUCLEOTIDE SEQUENCE [LARGE SCALE GENOMIC DNA]</scope>
    <source>
        <strain evidence="8 9">AN110305</strain>
    </source>
</reference>
<dbReference type="AlphaFoldDB" id="A0A5B2XEC3"/>
<evidence type="ECO:0000256" key="4">
    <source>
        <dbReference type="ARBA" id="ARBA00034320"/>
    </source>
</evidence>
<proteinExistence type="inferred from homology"/>
<evidence type="ECO:0000256" key="2">
    <source>
        <dbReference type="ARBA" id="ARBA00022801"/>
    </source>
</evidence>
<dbReference type="OrthoDB" id="9808822at2"/>
<comment type="caution">
    <text evidence="8">The sequence shown here is derived from an EMBL/GenBank/DDBJ whole genome shotgun (WGS) entry which is preliminary data.</text>
</comment>
<dbReference type="Gene3D" id="3.40.50.300">
    <property type="entry name" value="P-loop containing nucleotide triphosphate hydrolases"/>
    <property type="match status" value="1"/>
</dbReference>
<dbReference type="InterPro" id="IPR027417">
    <property type="entry name" value="P-loop_NTPase"/>
</dbReference>
<evidence type="ECO:0000259" key="7">
    <source>
        <dbReference type="SMART" id="SM00833"/>
    </source>
</evidence>
<feature type="region of interest" description="Disordered" evidence="6">
    <location>
        <begin position="194"/>
        <end position="229"/>
    </location>
</feature>
<keyword evidence="2" id="KW-0378">Hydrolase</keyword>
<reference evidence="8 9" key="2">
    <citation type="submission" date="2019-09" db="EMBL/GenBank/DDBJ databases">
        <authorList>
            <person name="Jin C."/>
        </authorList>
    </citation>
    <scope>NUCLEOTIDE SEQUENCE [LARGE SCALE GENOMIC DNA]</scope>
    <source>
        <strain evidence="8 9">AN110305</strain>
    </source>
</reference>
<accession>A0A5B2XEC3</accession>
<dbReference type="RefSeq" id="WP_149850920.1">
    <property type="nucleotide sequence ID" value="NZ_VUOB01000031.1"/>
</dbReference>
<gene>
    <name evidence="8" type="ORF">F0L68_18495</name>
</gene>
<dbReference type="InterPro" id="IPR003495">
    <property type="entry name" value="CobW/HypB/UreG_nucleotide-bd"/>
</dbReference>
<evidence type="ECO:0000256" key="1">
    <source>
        <dbReference type="ARBA" id="ARBA00022741"/>
    </source>
</evidence>
<dbReference type="SUPFAM" id="SSF90002">
    <property type="entry name" value="Hypothetical protein YjiA, C-terminal domain"/>
    <property type="match status" value="1"/>
</dbReference>
<keyword evidence="9" id="KW-1185">Reference proteome</keyword>
<dbReference type="GO" id="GO:0016787">
    <property type="term" value="F:hydrolase activity"/>
    <property type="evidence" value="ECO:0007669"/>
    <property type="project" value="UniProtKB-KW"/>
</dbReference>
<dbReference type="PANTHER" id="PTHR13748">
    <property type="entry name" value="COBW-RELATED"/>
    <property type="match status" value="1"/>
</dbReference>
<evidence type="ECO:0000256" key="3">
    <source>
        <dbReference type="ARBA" id="ARBA00023186"/>
    </source>
</evidence>
<dbReference type="InterPro" id="IPR011629">
    <property type="entry name" value="CobW-like_C"/>
</dbReference>
<dbReference type="Pfam" id="PF07683">
    <property type="entry name" value="CobW_C"/>
    <property type="match status" value="1"/>
</dbReference>
<comment type="catalytic activity">
    <reaction evidence="5">
        <text>GTP + H2O = GDP + phosphate + H(+)</text>
        <dbReference type="Rhea" id="RHEA:19669"/>
        <dbReference type="ChEBI" id="CHEBI:15377"/>
        <dbReference type="ChEBI" id="CHEBI:15378"/>
        <dbReference type="ChEBI" id="CHEBI:37565"/>
        <dbReference type="ChEBI" id="CHEBI:43474"/>
        <dbReference type="ChEBI" id="CHEBI:58189"/>
    </reaction>
    <physiologicalReaction direction="left-to-right" evidence="5">
        <dbReference type="Rhea" id="RHEA:19670"/>
    </physiologicalReaction>
</comment>
<evidence type="ECO:0000256" key="5">
    <source>
        <dbReference type="ARBA" id="ARBA00049117"/>
    </source>
</evidence>
<dbReference type="Gene3D" id="3.30.1220.10">
    <property type="entry name" value="CobW-like, C-terminal domain"/>
    <property type="match status" value="1"/>
</dbReference>
<dbReference type="InterPro" id="IPR051316">
    <property type="entry name" value="Zinc-reg_GTPase_activator"/>
</dbReference>
<dbReference type="Pfam" id="PF02492">
    <property type="entry name" value="cobW"/>
    <property type="match status" value="1"/>
</dbReference>
<name>A0A5B2XEC3_9PSEU</name>
<dbReference type="GO" id="GO:0005737">
    <property type="term" value="C:cytoplasm"/>
    <property type="evidence" value="ECO:0007669"/>
    <property type="project" value="TreeGrafter"/>
</dbReference>
<dbReference type="Proteomes" id="UP000323454">
    <property type="component" value="Unassembled WGS sequence"/>
</dbReference>
<feature type="compositionally biased region" description="Basic and acidic residues" evidence="6">
    <location>
        <begin position="195"/>
        <end position="229"/>
    </location>
</feature>
<evidence type="ECO:0000313" key="8">
    <source>
        <dbReference type="EMBL" id="KAA2261122.1"/>
    </source>
</evidence>
<keyword evidence="1" id="KW-0547">Nucleotide-binding</keyword>